<evidence type="ECO:0000256" key="2">
    <source>
        <dbReference type="ARBA" id="ARBA00022670"/>
    </source>
</evidence>
<keyword evidence="12" id="KW-1185">Reference proteome</keyword>
<comment type="similarity">
    <text evidence="1">Belongs to the peptidase C13 family.</text>
</comment>
<comment type="caution">
    <text evidence="11">The sequence shown here is derived from an EMBL/GenBank/DDBJ whole genome shotgun (WGS) entry which is preliminary data.</text>
</comment>
<dbReference type="AlphaFoldDB" id="A0AAN9SM34"/>
<feature type="active site" evidence="8">
    <location>
        <position position="167"/>
    </location>
</feature>
<dbReference type="PIRSF" id="PIRSF500139">
    <property type="entry name" value="AE"/>
    <property type="match status" value="1"/>
</dbReference>
<accession>A0AAN9SM34</accession>
<sequence>MKLKIRNWVALLCSMWMSFAVSVLEGVGPIPDPLEVFGHDDKNDVIGTKWAILVAGSYGYGNYRHQADICHAYQVLKNGGLKDENIIVFMYDDIAHNPLNPNRGIIINKPNGTDVYKGVPKDYTGDATTAQNFYAVISGNRSAVSGGSGKVVHSGPNDTIFIFYADHGTVGYVSMPVGEDVFAIDFVAVLKKKHATKSYKKMVIYLEACESGSMFEGLLPKDINIYVTTASNKYKDSYAFYCPGLYPSPPVEYTVCLGDLYSISWLEDSDKNDRTKETLQQQYETVRRRTLVSNINVSSPVMQYGDTKLGNDFLATYIGATPNLYENTFSFEPSTTQTTLISQRDANLLHLWLELEKAPKGSEEKLKAQRKLDDEIAQREHVDNVFNLIGDFLFGEKKNSMMFHVRPYGQPLVDDWDCFKTLIKTYESQCGTLSSYGRKYTRVFASMCNVGISREQLKVASMQACLNKNHAS</sequence>
<feature type="active site" description="Nucleophile" evidence="8">
    <location>
        <position position="209"/>
    </location>
</feature>
<dbReference type="FunFam" id="3.40.50.1460:FF:000005">
    <property type="entry name" value="Vacuolar-processing enzyme beta-isozyme"/>
    <property type="match status" value="1"/>
</dbReference>
<keyword evidence="5" id="KW-0788">Thiol protease</keyword>
<keyword evidence="7" id="KW-0325">Glycoprotein</keyword>
<evidence type="ECO:0000313" key="11">
    <source>
        <dbReference type="EMBL" id="KAK7395747.1"/>
    </source>
</evidence>
<dbReference type="Gene3D" id="1.10.132.130">
    <property type="match status" value="1"/>
</dbReference>
<dbReference type="GO" id="GO:0004197">
    <property type="term" value="F:cysteine-type endopeptidase activity"/>
    <property type="evidence" value="ECO:0007669"/>
    <property type="project" value="InterPro"/>
</dbReference>
<feature type="domain" description="Legumain prodomain" evidence="10">
    <location>
        <begin position="371"/>
        <end position="465"/>
    </location>
</feature>
<organism evidence="11 12">
    <name type="scientific">Psophocarpus tetragonolobus</name>
    <name type="common">Winged bean</name>
    <name type="synonym">Dolichos tetragonolobus</name>
    <dbReference type="NCBI Taxonomy" id="3891"/>
    <lineage>
        <taxon>Eukaryota</taxon>
        <taxon>Viridiplantae</taxon>
        <taxon>Streptophyta</taxon>
        <taxon>Embryophyta</taxon>
        <taxon>Tracheophyta</taxon>
        <taxon>Spermatophyta</taxon>
        <taxon>Magnoliopsida</taxon>
        <taxon>eudicotyledons</taxon>
        <taxon>Gunneridae</taxon>
        <taxon>Pentapetalae</taxon>
        <taxon>rosids</taxon>
        <taxon>fabids</taxon>
        <taxon>Fabales</taxon>
        <taxon>Fabaceae</taxon>
        <taxon>Papilionoideae</taxon>
        <taxon>50 kb inversion clade</taxon>
        <taxon>NPAAA clade</taxon>
        <taxon>indigoferoid/millettioid clade</taxon>
        <taxon>Phaseoleae</taxon>
        <taxon>Psophocarpus</taxon>
    </lineage>
</organism>
<keyword evidence="4" id="KW-0378">Hydrolase</keyword>
<evidence type="ECO:0000256" key="3">
    <source>
        <dbReference type="ARBA" id="ARBA00022729"/>
    </source>
</evidence>
<dbReference type="InterPro" id="IPR046427">
    <property type="entry name" value="Legumain_prodom_sf"/>
</dbReference>
<dbReference type="Pfam" id="PF20985">
    <property type="entry name" value="Legum_prodom"/>
    <property type="match status" value="1"/>
</dbReference>
<dbReference type="CDD" id="cd21115">
    <property type="entry name" value="legumain_C"/>
    <property type="match status" value="1"/>
</dbReference>
<dbReference type="FunFam" id="1.10.132.130:FF:000001">
    <property type="entry name" value="Vacuolar-processing enzyme beta-isozyme"/>
    <property type="match status" value="1"/>
</dbReference>
<proteinExistence type="inferred from homology"/>
<evidence type="ECO:0000256" key="1">
    <source>
        <dbReference type="ARBA" id="ARBA00009941"/>
    </source>
</evidence>
<dbReference type="PANTHER" id="PTHR12000:SF52">
    <property type="entry name" value="LEGUMAIN PROTEIN-RELATED"/>
    <property type="match status" value="1"/>
</dbReference>
<gene>
    <name evidence="11" type="ORF">VNO78_16314</name>
</gene>
<dbReference type="InterPro" id="IPR043577">
    <property type="entry name" value="AE"/>
</dbReference>
<dbReference type="GO" id="GO:0005773">
    <property type="term" value="C:vacuole"/>
    <property type="evidence" value="ECO:0007669"/>
    <property type="project" value="GOC"/>
</dbReference>
<evidence type="ECO:0000256" key="7">
    <source>
        <dbReference type="ARBA" id="ARBA00023180"/>
    </source>
</evidence>
<protein>
    <recommendedName>
        <fullName evidence="10">Legumain prodomain domain-containing protein</fullName>
    </recommendedName>
</protein>
<evidence type="ECO:0000256" key="5">
    <source>
        <dbReference type="ARBA" id="ARBA00022807"/>
    </source>
</evidence>
<name>A0AAN9SM34_PSOTE</name>
<keyword evidence="3 9" id="KW-0732">Signal</keyword>
<evidence type="ECO:0000256" key="9">
    <source>
        <dbReference type="SAM" id="SignalP"/>
    </source>
</evidence>
<reference evidence="11 12" key="1">
    <citation type="submission" date="2024-01" db="EMBL/GenBank/DDBJ databases">
        <title>The genomes of 5 underutilized Papilionoideae crops provide insights into root nodulation and disease resistanc.</title>
        <authorList>
            <person name="Jiang F."/>
        </authorList>
    </citation>
    <scope>NUCLEOTIDE SEQUENCE [LARGE SCALE GENOMIC DNA]</scope>
    <source>
        <strain evidence="11">DUOXIRENSHENG_FW03</strain>
        <tissue evidence="11">Leaves</tissue>
    </source>
</reference>
<evidence type="ECO:0000259" key="10">
    <source>
        <dbReference type="Pfam" id="PF20985"/>
    </source>
</evidence>
<dbReference type="InterPro" id="IPR001096">
    <property type="entry name" value="Peptidase_C13"/>
</dbReference>
<feature type="chain" id="PRO_5042812356" description="Legumain prodomain domain-containing protein" evidence="9">
    <location>
        <begin position="21"/>
        <end position="472"/>
    </location>
</feature>
<dbReference type="Gene3D" id="3.40.50.1460">
    <property type="match status" value="1"/>
</dbReference>
<dbReference type="PANTHER" id="PTHR12000">
    <property type="entry name" value="HEMOGLOBINASE FAMILY MEMBER"/>
    <property type="match status" value="1"/>
</dbReference>
<feature type="signal peptide" evidence="9">
    <location>
        <begin position="1"/>
        <end position="20"/>
    </location>
</feature>
<dbReference type="Proteomes" id="UP001386955">
    <property type="component" value="Unassembled WGS sequence"/>
</dbReference>
<dbReference type="Pfam" id="PF01650">
    <property type="entry name" value="Peptidase_C13"/>
    <property type="match status" value="1"/>
</dbReference>
<dbReference type="EMBL" id="JAYMYS010000004">
    <property type="protein sequence ID" value="KAK7395747.1"/>
    <property type="molecule type" value="Genomic_DNA"/>
</dbReference>
<evidence type="ECO:0000256" key="6">
    <source>
        <dbReference type="ARBA" id="ARBA00023157"/>
    </source>
</evidence>
<dbReference type="GO" id="GO:0006624">
    <property type="term" value="P:vacuolar protein processing"/>
    <property type="evidence" value="ECO:0007669"/>
    <property type="project" value="TreeGrafter"/>
</dbReference>
<keyword evidence="2" id="KW-0645">Protease</keyword>
<keyword evidence="6" id="KW-1015">Disulfide bond</keyword>
<dbReference type="PRINTS" id="PR00776">
    <property type="entry name" value="HEMOGLOBNASE"/>
</dbReference>
<dbReference type="GO" id="GO:0051603">
    <property type="term" value="P:proteolysis involved in protein catabolic process"/>
    <property type="evidence" value="ECO:0007669"/>
    <property type="project" value="InterPro"/>
</dbReference>
<dbReference type="InterPro" id="IPR048501">
    <property type="entry name" value="Legum_prodom"/>
</dbReference>
<evidence type="ECO:0000313" key="12">
    <source>
        <dbReference type="Proteomes" id="UP001386955"/>
    </source>
</evidence>
<evidence type="ECO:0000256" key="8">
    <source>
        <dbReference type="PIRSR" id="PIRSR019663-1"/>
    </source>
</evidence>
<dbReference type="PIRSF" id="PIRSF019663">
    <property type="entry name" value="Legumain"/>
    <property type="match status" value="1"/>
</dbReference>
<evidence type="ECO:0000256" key="4">
    <source>
        <dbReference type="ARBA" id="ARBA00022801"/>
    </source>
</evidence>